<dbReference type="Proteomes" id="UP000070373">
    <property type="component" value="Unassembled WGS sequence"/>
</dbReference>
<dbReference type="PROSITE" id="PS51165">
    <property type="entry name" value="THUMP"/>
    <property type="match status" value="1"/>
</dbReference>
<reference evidence="11 12" key="1">
    <citation type="journal article" date="2016" name="Sci. Rep.">
        <title>Metabolic traits of an uncultured archaeal lineage -MSBL1- from brine pools of the Red Sea.</title>
        <authorList>
            <person name="Mwirichia R."/>
            <person name="Alam I."/>
            <person name="Rashid M."/>
            <person name="Vinu M."/>
            <person name="Ba-Alawi W."/>
            <person name="Anthony Kamau A."/>
            <person name="Kamanda Ngugi D."/>
            <person name="Goker M."/>
            <person name="Klenk H.P."/>
            <person name="Bajic V."/>
            <person name="Stingl U."/>
        </authorList>
    </citation>
    <scope>NUCLEOTIDE SEQUENCE [LARGE SCALE GENOMIC DNA]</scope>
    <source>
        <strain evidence="11">SCGC-AAA259E17</strain>
    </source>
</reference>
<dbReference type="GO" id="GO:0052837">
    <property type="term" value="P:thiazole biosynthetic process"/>
    <property type="evidence" value="ECO:0007669"/>
    <property type="project" value="TreeGrafter"/>
</dbReference>
<dbReference type="PANTHER" id="PTHR43209:SF1">
    <property type="entry name" value="TRNA SULFURTRANSFERASE"/>
    <property type="match status" value="1"/>
</dbReference>
<dbReference type="GO" id="GO:0009228">
    <property type="term" value="P:thiamine biosynthetic process"/>
    <property type="evidence" value="ECO:0007669"/>
    <property type="project" value="UniProtKB-KW"/>
</dbReference>
<comment type="catalytic activity">
    <reaction evidence="8">
        <text>[ThiI sulfur-carrier protein]-S-sulfanyl-L-cysteine + a uridine in tRNA + 2 reduced [2Fe-2S]-[ferredoxin] + ATP + H(+) = [ThiI sulfur-carrier protein]-L-cysteine + a 4-thiouridine in tRNA + 2 oxidized [2Fe-2S]-[ferredoxin] + AMP + diphosphate</text>
        <dbReference type="Rhea" id="RHEA:24176"/>
        <dbReference type="Rhea" id="RHEA-COMP:10000"/>
        <dbReference type="Rhea" id="RHEA-COMP:10001"/>
        <dbReference type="Rhea" id="RHEA-COMP:13337"/>
        <dbReference type="Rhea" id="RHEA-COMP:13338"/>
        <dbReference type="Rhea" id="RHEA-COMP:13339"/>
        <dbReference type="Rhea" id="RHEA-COMP:13340"/>
        <dbReference type="ChEBI" id="CHEBI:15378"/>
        <dbReference type="ChEBI" id="CHEBI:29950"/>
        <dbReference type="ChEBI" id="CHEBI:30616"/>
        <dbReference type="ChEBI" id="CHEBI:33019"/>
        <dbReference type="ChEBI" id="CHEBI:33737"/>
        <dbReference type="ChEBI" id="CHEBI:33738"/>
        <dbReference type="ChEBI" id="CHEBI:61963"/>
        <dbReference type="ChEBI" id="CHEBI:65315"/>
        <dbReference type="ChEBI" id="CHEBI:136798"/>
        <dbReference type="ChEBI" id="CHEBI:456215"/>
        <dbReference type="EC" id="2.8.1.4"/>
    </reaction>
</comment>
<dbReference type="Gene3D" id="3.40.50.620">
    <property type="entry name" value="HUPs"/>
    <property type="match status" value="1"/>
</dbReference>
<dbReference type="GO" id="GO:0009229">
    <property type="term" value="P:thiamine diphosphate biosynthetic process"/>
    <property type="evidence" value="ECO:0007669"/>
    <property type="project" value="UniProtKB-UniRule"/>
</dbReference>
<feature type="region of interest" description="Disordered" evidence="9">
    <location>
        <begin position="338"/>
        <end position="380"/>
    </location>
</feature>
<dbReference type="InterPro" id="IPR054173">
    <property type="entry name" value="ThiI_fer"/>
</dbReference>
<evidence type="ECO:0000256" key="4">
    <source>
        <dbReference type="ARBA" id="ARBA00022741"/>
    </source>
</evidence>
<dbReference type="InterPro" id="IPR004114">
    <property type="entry name" value="THUMP_dom"/>
</dbReference>
<comment type="subcellular location">
    <subcellularLocation>
        <location evidence="8">Cytoplasm</location>
    </subcellularLocation>
</comment>
<evidence type="ECO:0000256" key="6">
    <source>
        <dbReference type="ARBA" id="ARBA00022884"/>
    </source>
</evidence>
<evidence type="ECO:0000313" key="12">
    <source>
        <dbReference type="Proteomes" id="UP000070373"/>
    </source>
</evidence>
<dbReference type="GO" id="GO:0004810">
    <property type="term" value="F:CCA tRNA nucleotidyltransferase activity"/>
    <property type="evidence" value="ECO:0007669"/>
    <property type="project" value="InterPro"/>
</dbReference>
<dbReference type="EMBL" id="LHXN01000064">
    <property type="protein sequence ID" value="KXA92270.1"/>
    <property type="molecule type" value="Genomic_DNA"/>
</dbReference>
<evidence type="ECO:0000313" key="11">
    <source>
        <dbReference type="EMBL" id="KXA92270.1"/>
    </source>
</evidence>
<evidence type="ECO:0000256" key="1">
    <source>
        <dbReference type="ARBA" id="ARBA00022490"/>
    </source>
</evidence>
<dbReference type="SMART" id="SM00981">
    <property type="entry name" value="THUMP"/>
    <property type="match status" value="1"/>
</dbReference>
<dbReference type="InterPro" id="IPR014729">
    <property type="entry name" value="Rossmann-like_a/b/a_fold"/>
</dbReference>
<dbReference type="Pfam" id="PF02926">
    <property type="entry name" value="THUMP"/>
    <property type="match status" value="1"/>
</dbReference>
<comment type="caution">
    <text evidence="8">Lacks conserved residue(s) required for the propagation of feature annotation.</text>
</comment>
<keyword evidence="12" id="KW-1185">Reference proteome</keyword>
<proteinExistence type="inferred from homology"/>
<dbReference type="GO" id="GO:0002937">
    <property type="term" value="P:tRNA 4-thiouridine biosynthesis"/>
    <property type="evidence" value="ECO:0007669"/>
    <property type="project" value="TreeGrafter"/>
</dbReference>
<dbReference type="HAMAP" id="MF_00021">
    <property type="entry name" value="ThiI"/>
    <property type="match status" value="1"/>
</dbReference>
<keyword evidence="2 8" id="KW-0820">tRNA-binding</keyword>
<evidence type="ECO:0000256" key="2">
    <source>
        <dbReference type="ARBA" id="ARBA00022555"/>
    </source>
</evidence>
<evidence type="ECO:0000256" key="5">
    <source>
        <dbReference type="ARBA" id="ARBA00022840"/>
    </source>
</evidence>
<gene>
    <name evidence="8" type="primary">thiI</name>
    <name evidence="11" type="ORF">AKJ64_03580</name>
</gene>
<evidence type="ECO:0000256" key="7">
    <source>
        <dbReference type="ARBA" id="ARBA00022977"/>
    </source>
</evidence>
<feature type="compositionally biased region" description="Basic and acidic residues" evidence="9">
    <location>
        <begin position="352"/>
        <end position="366"/>
    </location>
</feature>
<dbReference type="CDD" id="cd11716">
    <property type="entry name" value="THUMP_ThiI"/>
    <property type="match status" value="1"/>
</dbReference>
<comment type="function">
    <text evidence="8">Catalyzes the ATP-dependent transfer of a sulfur to tRNA to produce 4-thiouridine in position 8 of tRNAs, which functions as a near-UV photosensor. Also catalyzes the transfer of sulfur to the sulfur carrier protein ThiS, forming ThiS-thiocarboxylate. This is a step in the synthesis of thiazole, in the thiamine biosynthesis pathway. The sulfur is donated as persulfide by IscS.</text>
</comment>
<dbReference type="GO" id="GO:0000049">
    <property type="term" value="F:tRNA binding"/>
    <property type="evidence" value="ECO:0007669"/>
    <property type="project" value="UniProtKB-UniRule"/>
</dbReference>
<evidence type="ECO:0000256" key="8">
    <source>
        <dbReference type="HAMAP-Rule" id="MF_00021"/>
    </source>
</evidence>
<comment type="caution">
    <text evidence="11">The sequence shown here is derived from an EMBL/GenBank/DDBJ whole genome shotgun (WGS) entry which is preliminary data.</text>
</comment>
<comment type="catalytic activity">
    <reaction evidence="8">
        <text>[ThiS sulfur-carrier protein]-C-terminal Gly-Gly-AMP + S-sulfanyl-L-cysteinyl-[cysteine desulfurase] + AH2 = [ThiS sulfur-carrier protein]-C-terminal-Gly-aminoethanethioate + L-cysteinyl-[cysteine desulfurase] + A + AMP + 2 H(+)</text>
        <dbReference type="Rhea" id="RHEA:43340"/>
        <dbReference type="Rhea" id="RHEA-COMP:12157"/>
        <dbReference type="Rhea" id="RHEA-COMP:12158"/>
        <dbReference type="Rhea" id="RHEA-COMP:12910"/>
        <dbReference type="Rhea" id="RHEA-COMP:19908"/>
        <dbReference type="ChEBI" id="CHEBI:13193"/>
        <dbReference type="ChEBI" id="CHEBI:15378"/>
        <dbReference type="ChEBI" id="CHEBI:17499"/>
        <dbReference type="ChEBI" id="CHEBI:29950"/>
        <dbReference type="ChEBI" id="CHEBI:61963"/>
        <dbReference type="ChEBI" id="CHEBI:90618"/>
        <dbReference type="ChEBI" id="CHEBI:232372"/>
        <dbReference type="ChEBI" id="CHEBI:456215"/>
    </reaction>
</comment>
<comment type="pathway">
    <text evidence="8">Cofactor biosynthesis; thiamine diphosphate biosynthesis.</text>
</comment>
<dbReference type="InterPro" id="IPR050102">
    <property type="entry name" value="tRNA_sulfurtransferase_ThiI"/>
</dbReference>
<dbReference type="PATRIC" id="fig|1698263.3.peg.1086"/>
<keyword evidence="4 8" id="KW-0547">Nucleotide-binding</keyword>
<dbReference type="PANTHER" id="PTHR43209">
    <property type="entry name" value="TRNA SULFURTRANSFERASE"/>
    <property type="match status" value="1"/>
</dbReference>
<keyword evidence="1 8" id="KW-0963">Cytoplasm</keyword>
<evidence type="ECO:0000259" key="10">
    <source>
        <dbReference type="PROSITE" id="PS51165"/>
    </source>
</evidence>
<dbReference type="InterPro" id="IPR020536">
    <property type="entry name" value="ThiI_AANH"/>
</dbReference>
<evidence type="ECO:0000256" key="9">
    <source>
        <dbReference type="SAM" id="MobiDB-lite"/>
    </source>
</evidence>
<dbReference type="SUPFAM" id="SSF143437">
    <property type="entry name" value="THUMP domain-like"/>
    <property type="match status" value="1"/>
</dbReference>
<dbReference type="InterPro" id="IPR003720">
    <property type="entry name" value="tRNA_STrfase"/>
</dbReference>
<comment type="similarity">
    <text evidence="8">Belongs to the ThiI family.</text>
</comment>
<sequence length="380" mass="42416">MNGTVLVRYGELTLKSEPVRREFEKTLIGNIRSVLKGIPIEIETERGRIFVKTPRPEEVSSCLSKVPGIVSSSPTQRTKASMDEICRTATRIFEENFPSKGSFAVRARRVGDHEFSSKDVEEKIGEEILKENPEMSVDLDSPDHEVHAEIRGDDAYVFTEIVEGIGGLPVGTQGRVIVLFSGSVNSLVSAYLAMKRGALPYLLFLDPSEGGAGEKERILDLSRKLLKFHPELELLTAPLRPFLEEISERIPEKMRWIVCRRMRLRLAQSIAEEVGAKALVSSADINQISSWSLENAKIIEEKIECPLLYPLTGFDEEQISSIGEKIAGAKIHPEDLHPCPQAIPEPGEMDLEGVREKEKNIPEKGLMESSLSSLETRELR</sequence>
<dbReference type="UniPathway" id="UPA00060"/>
<dbReference type="EC" id="2.8.1.4" evidence="8"/>
<keyword evidence="5 8" id="KW-0067">ATP-binding</keyword>
<dbReference type="AlphaFoldDB" id="A0A133UDN7"/>
<keyword evidence="7 8" id="KW-0784">Thiamine biosynthesis</keyword>
<feature type="binding site" evidence="8">
    <location>
        <position position="260"/>
    </location>
    <ligand>
        <name>ATP</name>
        <dbReference type="ChEBI" id="CHEBI:30616"/>
    </ligand>
</feature>
<dbReference type="GO" id="GO:0140741">
    <property type="term" value="F:tRNA-uracil-4 sulfurtransferase activity"/>
    <property type="evidence" value="ECO:0007669"/>
    <property type="project" value="UniProtKB-EC"/>
</dbReference>
<organism evidence="11 12">
    <name type="scientific">candidate division MSBL1 archaeon SCGC-AAA259E17</name>
    <dbReference type="NCBI Taxonomy" id="1698263"/>
    <lineage>
        <taxon>Archaea</taxon>
        <taxon>Methanobacteriati</taxon>
        <taxon>Methanobacteriota</taxon>
        <taxon>candidate division MSBL1</taxon>
    </lineage>
</organism>
<dbReference type="GO" id="GO:0005524">
    <property type="term" value="F:ATP binding"/>
    <property type="evidence" value="ECO:0007669"/>
    <property type="project" value="UniProtKB-UniRule"/>
</dbReference>
<keyword evidence="6 8" id="KW-0694">RNA-binding</keyword>
<feature type="binding site" evidence="8">
    <location>
        <begin position="179"/>
        <end position="180"/>
    </location>
    <ligand>
        <name>ATP</name>
        <dbReference type="ChEBI" id="CHEBI:30616"/>
    </ligand>
</feature>
<dbReference type="InterPro" id="IPR049962">
    <property type="entry name" value="THUMP_ThiI"/>
</dbReference>
<accession>A0A133UDN7</accession>
<dbReference type="Pfam" id="PF02568">
    <property type="entry name" value="ThiI"/>
    <property type="match status" value="1"/>
</dbReference>
<dbReference type="Gene3D" id="3.30.2130.30">
    <property type="match status" value="1"/>
</dbReference>
<evidence type="ECO:0000256" key="3">
    <source>
        <dbReference type="ARBA" id="ARBA00022679"/>
    </source>
</evidence>
<protein>
    <recommendedName>
        <fullName evidence="8">Probable tRNA sulfurtransferase</fullName>
        <ecNumber evidence="8">2.8.1.4</ecNumber>
    </recommendedName>
    <alternativeName>
        <fullName evidence="8">Sulfur carrier protein ThiS sulfurtransferase</fullName>
    </alternativeName>
    <alternativeName>
        <fullName evidence="8">Thiamine biosynthesis protein ThiI</fullName>
    </alternativeName>
    <alternativeName>
        <fullName evidence="8">tRNA 4-thiouridine synthase</fullName>
    </alternativeName>
</protein>
<dbReference type="Pfam" id="PF22025">
    <property type="entry name" value="ThiI_fer"/>
    <property type="match status" value="1"/>
</dbReference>
<name>A0A133UDN7_9EURY</name>
<keyword evidence="3 8" id="KW-0808">Transferase</keyword>
<dbReference type="SUPFAM" id="SSF52402">
    <property type="entry name" value="Adenine nucleotide alpha hydrolases-like"/>
    <property type="match status" value="1"/>
</dbReference>
<feature type="domain" description="THUMP" evidence="10">
    <location>
        <begin position="57"/>
        <end position="161"/>
    </location>
</feature>
<dbReference type="GO" id="GO:0005829">
    <property type="term" value="C:cytosol"/>
    <property type="evidence" value="ECO:0007669"/>
    <property type="project" value="TreeGrafter"/>
</dbReference>